<dbReference type="SUPFAM" id="SSF46785">
    <property type="entry name" value="Winged helix' DNA-binding domain"/>
    <property type="match status" value="1"/>
</dbReference>
<dbReference type="PROSITE" id="PS50995">
    <property type="entry name" value="HTH_MARR_2"/>
    <property type="match status" value="1"/>
</dbReference>
<dbReference type="PANTHER" id="PTHR42756">
    <property type="entry name" value="TRANSCRIPTIONAL REGULATOR, MARR"/>
    <property type="match status" value="1"/>
</dbReference>
<evidence type="ECO:0000256" key="2">
    <source>
        <dbReference type="ARBA" id="ARBA00023125"/>
    </source>
</evidence>
<dbReference type="Pfam" id="PF01047">
    <property type="entry name" value="MarR"/>
    <property type="match status" value="1"/>
</dbReference>
<organism evidence="5 6">
    <name type="scientific">Oceanobacillus bengalensis</name>
    <dbReference type="NCBI Taxonomy" id="1435466"/>
    <lineage>
        <taxon>Bacteria</taxon>
        <taxon>Bacillati</taxon>
        <taxon>Bacillota</taxon>
        <taxon>Bacilli</taxon>
        <taxon>Bacillales</taxon>
        <taxon>Bacillaceae</taxon>
        <taxon>Oceanobacillus</taxon>
    </lineage>
</organism>
<accession>A0A494Z3P1</accession>
<protein>
    <submittedName>
        <fullName evidence="5">MarR family transcriptional regulator</fullName>
    </submittedName>
</protein>
<dbReference type="AlphaFoldDB" id="A0A494Z3P1"/>
<dbReference type="PANTHER" id="PTHR42756:SF1">
    <property type="entry name" value="TRANSCRIPTIONAL REPRESSOR OF EMRAB OPERON"/>
    <property type="match status" value="1"/>
</dbReference>
<dbReference type="GO" id="GO:0003700">
    <property type="term" value="F:DNA-binding transcription factor activity"/>
    <property type="evidence" value="ECO:0007669"/>
    <property type="project" value="InterPro"/>
</dbReference>
<gene>
    <name evidence="5" type="ORF">D8M05_05640</name>
</gene>
<evidence type="ECO:0000259" key="4">
    <source>
        <dbReference type="PROSITE" id="PS50995"/>
    </source>
</evidence>
<keyword evidence="6" id="KW-1185">Reference proteome</keyword>
<proteinExistence type="predicted"/>
<name>A0A494Z3P1_9BACI</name>
<dbReference type="InterPro" id="IPR036388">
    <property type="entry name" value="WH-like_DNA-bd_sf"/>
</dbReference>
<keyword evidence="1" id="KW-0805">Transcription regulation</keyword>
<dbReference type="InterPro" id="IPR036390">
    <property type="entry name" value="WH_DNA-bd_sf"/>
</dbReference>
<reference evidence="5 6" key="1">
    <citation type="journal article" date="2015" name="Antonie Van Leeuwenhoek">
        <title>Oceanobacillus bengalensis sp. nov., a bacterium isolated from seawater of the Bay of Bengal.</title>
        <authorList>
            <person name="Yongchang O."/>
            <person name="Xiang W."/>
            <person name="Wang G."/>
        </authorList>
    </citation>
    <scope>NUCLEOTIDE SEQUENCE [LARGE SCALE GENOMIC DNA]</scope>
    <source>
        <strain evidence="5 6">MCCC 1K00260</strain>
    </source>
</reference>
<dbReference type="OrthoDB" id="1904211at2"/>
<evidence type="ECO:0000256" key="1">
    <source>
        <dbReference type="ARBA" id="ARBA00023015"/>
    </source>
</evidence>
<dbReference type="GO" id="GO:0003677">
    <property type="term" value="F:DNA binding"/>
    <property type="evidence" value="ECO:0007669"/>
    <property type="project" value="UniProtKB-KW"/>
</dbReference>
<keyword evidence="2" id="KW-0238">DNA-binding</keyword>
<dbReference type="InterPro" id="IPR000835">
    <property type="entry name" value="HTH_MarR-typ"/>
</dbReference>
<dbReference type="Proteomes" id="UP000281813">
    <property type="component" value="Unassembled WGS sequence"/>
</dbReference>
<sequence>MVQSFFQRNLQFNRSFKKKLNEQLMKVGLYHSQWSIIYYLKQFDTTTLVEISNYLDVEKPTITRTVNRLEEQQLVVKIPSEDKRERRIQLTGKGLALYEEAKQIVDAFERSLLTGIPDDDQKKTVEVMQLLLEKLK</sequence>
<feature type="domain" description="HTH marR-type" evidence="4">
    <location>
        <begin position="1"/>
        <end position="136"/>
    </location>
</feature>
<dbReference type="RefSeq" id="WP_121129499.1">
    <property type="nucleotide sequence ID" value="NZ_JBHUFK010000041.1"/>
</dbReference>
<dbReference type="Gene3D" id="1.10.10.10">
    <property type="entry name" value="Winged helix-like DNA-binding domain superfamily/Winged helix DNA-binding domain"/>
    <property type="match status" value="1"/>
</dbReference>
<evidence type="ECO:0000313" key="5">
    <source>
        <dbReference type="EMBL" id="RKQ17145.1"/>
    </source>
</evidence>
<dbReference type="EMBL" id="RBZO01000006">
    <property type="protein sequence ID" value="RKQ17145.1"/>
    <property type="molecule type" value="Genomic_DNA"/>
</dbReference>
<dbReference type="SMART" id="SM00347">
    <property type="entry name" value="HTH_MARR"/>
    <property type="match status" value="1"/>
</dbReference>
<comment type="caution">
    <text evidence="5">The sequence shown here is derived from an EMBL/GenBank/DDBJ whole genome shotgun (WGS) entry which is preliminary data.</text>
</comment>
<evidence type="ECO:0000256" key="3">
    <source>
        <dbReference type="ARBA" id="ARBA00023163"/>
    </source>
</evidence>
<evidence type="ECO:0000313" key="6">
    <source>
        <dbReference type="Proteomes" id="UP000281813"/>
    </source>
</evidence>
<dbReference type="PRINTS" id="PR00598">
    <property type="entry name" value="HTHMARR"/>
</dbReference>
<keyword evidence="3" id="KW-0804">Transcription</keyword>